<protein>
    <submittedName>
        <fullName evidence="1">Uncharacterized protein</fullName>
    </submittedName>
</protein>
<evidence type="ECO:0000313" key="1">
    <source>
        <dbReference type="EMBL" id="AII27705.1"/>
    </source>
</evidence>
<accession>A0A076G6T9</accession>
<dbReference type="EMBL" id="KM190144">
    <property type="protein sequence ID" value="AII27705.1"/>
    <property type="molecule type" value="Genomic_DNA"/>
</dbReference>
<reference evidence="1 2" key="1">
    <citation type="journal article" date="2015" name="Genome Announc.">
        <title>Genomic Analysis of Broad-Host-Range Enterobacteriophage Av-05.</title>
        <authorList>
            <person name="Amarillas L."/>
            <person name="Lopez-Cuevas O."/>
            <person name="Leon-Felix J."/>
            <person name="Castro-Del Campo N."/>
            <person name="Gerba C.P."/>
            <person name="Chaidez C."/>
        </authorList>
    </citation>
    <scope>NUCLEOTIDE SEQUENCE [LARGE SCALE GENOMIC DNA]</scope>
</reference>
<proteinExistence type="predicted"/>
<gene>
    <name evidence="1" type="ORF">Av05_00162</name>
</gene>
<dbReference type="Proteomes" id="UP000028961">
    <property type="component" value="Segment"/>
</dbReference>
<dbReference type="OrthoDB" id="22572at10239"/>
<dbReference type="KEGG" id="vg:22475503"/>
<evidence type="ECO:0000313" key="2">
    <source>
        <dbReference type="Proteomes" id="UP000028961"/>
    </source>
</evidence>
<dbReference type="RefSeq" id="YP_009111236.1">
    <property type="nucleotide sequence ID" value="NC_025830.1"/>
</dbReference>
<dbReference type="GeneID" id="22475503"/>
<sequence length="82" mass="10041">MLVKRVKRLLPKQTDEENADFDGWLYDILEEMQHILTYEEYLEICSKEDNPNLIVSPLQQFNLALNEFYDWCDENRVWVDKW</sequence>
<organism evidence="1 2">
    <name type="scientific">Escherichia phage Av-05</name>
    <dbReference type="NCBI Taxonomy" id="1527519"/>
    <lineage>
        <taxon>Viruses</taxon>
        <taxon>Duplodnaviria</taxon>
        <taxon>Heunggongvirae</taxon>
        <taxon>Uroviricota</taxon>
        <taxon>Caudoviricetes</taxon>
        <taxon>Vequintavirinae</taxon>
        <taxon>Avunavirus</taxon>
        <taxon>Avunavirus Av05</taxon>
    </lineage>
</organism>
<name>A0A076G6T9_9CAUD</name>
<keyword evidence="2" id="KW-1185">Reference proteome</keyword>